<sequence>MADPMNGFTPEELMQKGSKIWKHLDTLAATNPQAYQEFIKNVADDAKKNCDANSFIDPGFYLETKESDTSSFTLSRPYFVNIAVTSKLPAPSENDPLNIPICISEIRTGTDKWCKVIDAVVNPKVLEKTAKDPFFKSDLINLVVDCIKETHGVSLKKRTHKITDGEYKGPIGWDDKGRALTDAQIDELSDRVRVVSVAESVEDEAGVAQIKIPSGREGTKNLKGKSPVIEVVGACTNAEHVAGFKQKETETHIIFTCNLPGTSSQTEISICKSSNDNILISSASDNFEIPITFEKLKNCNAKNINFSVTTEQHK</sequence>
<gene>
    <name evidence="3" type="primary">PIH1D2</name>
    <name evidence="3" type="ORF">HK100_010165</name>
</gene>
<dbReference type="GO" id="GO:0005737">
    <property type="term" value="C:cytoplasm"/>
    <property type="evidence" value="ECO:0007669"/>
    <property type="project" value="TreeGrafter"/>
</dbReference>
<dbReference type="PANTHER" id="PTHR22997">
    <property type="entry name" value="PIH1 DOMAIN-CONTAINING PROTEIN 1"/>
    <property type="match status" value="1"/>
</dbReference>
<accession>A0AAD5TBN4</accession>
<dbReference type="EMBL" id="JADGJH010000055">
    <property type="protein sequence ID" value="KAJ3140372.1"/>
    <property type="molecule type" value="Genomic_DNA"/>
</dbReference>
<evidence type="ECO:0000313" key="3">
    <source>
        <dbReference type="EMBL" id="KAJ3140372.1"/>
    </source>
</evidence>
<evidence type="ECO:0000313" key="4">
    <source>
        <dbReference type="Proteomes" id="UP001211907"/>
    </source>
</evidence>
<dbReference type="InterPro" id="IPR050734">
    <property type="entry name" value="PIH1/Kintoun_subfamily"/>
</dbReference>
<comment type="similarity">
    <text evidence="1">Belongs to the PIH1 family.</text>
</comment>
<dbReference type="Pfam" id="PF08190">
    <property type="entry name" value="PIH1"/>
    <property type="match status" value="1"/>
</dbReference>
<comment type="caution">
    <text evidence="3">The sequence shown here is derived from an EMBL/GenBank/DDBJ whole genome shotgun (WGS) entry which is preliminary data.</text>
</comment>
<dbReference type="InterPro" id="IPR012981">
    <property type="entry name" value="PIH1_N"/>
</dbReference>
<dbReference type="Proteomes" id="UP001211907">
    <property type="component" value="Unassembled WGS sequence"/>
</dbReference>
<keyword evidence="4" id="KW-1185">Reference proteome</keyword>
<feature type="domain" description="PIH1 N-terminal" evidence="2">
    <location>
        <begin position="55"/>
        <end position="169"/>
    </location>
</feature>
<organism evidence="3 4">
    <name type="scientific">Physocladia obscura</name>
    <dbReference type="NCBI Taxonomy" id="109957"/>
    <lineage>
        <taxon>Eukaryota</taxon>
        <taxon>Fungi</taxon>
        <taxon>Fungi incertae sedis</taxon>
        <taxon>Chytridiomycota</taxon>
        <taxon>Chytridiomycota incertae sedis</taxon>
        <taxon>Chytridiomycetes</taxon>
        <taxon>Chytridiales</taxon>
        <taxon>Chytriomycetaceae</taxon>
        <taxon>Physocladia</taxon>
    </lineage>
</organism>
<dbReference type="AlphaFoldDB" id="A0AAD5TBN4"/>
<name>A0AAD5TBN4_9FUNG</name>
<dbReference type="PANTHER" id="PTHR22997:SF0">
    <property type="entry name" value="PIH1 DOMAIN-CONTAINING PROTEIN 1"/>
    <property type="match status" value="1"/>
</dbReference>
<protein>
    <submittedName>
        <fullName evidence="3">PIH1 domain-containing protein 2</fullName>
    </submittedName>
</protein>
<reference evidence="3" key="1">
    <citation type="submission" date="2020-05" db="EMBL/GenBank/DDBJ databases">
        <title>Phylogenomic resolution of chytrid fungi.</title>
        <authorList>
            <person name="Stajich J.E."/>
            <person name="Amses K."/>
            <person name="Simmons R."/>
            <person name="Seto K."/>
            <person name="Myers J."/>
            <person name="Bonds A."/>
            <person name="Quandt C.A."/>
            <person name="Barry K."/>
            <person name="Liu P."/>
            <person name="Grigoriev I."/>
            <person name="Longcore J.E."/>
            <person name="James T.Y."/>
        </authorList>
    </citation>
    <scope>NUCLEOTIDE SEQUENCE</scope>
    <source>
        <strain evidence="3">JEL0513</strain>
    </source>
</reference>
<evidence type="ECO:0000259" key="2">
    <source>
        <dbReference type="Pfam" id="PF08190"/>
    </source>
</evidence>
<proteinExistence type="inferred from homology"/>
<evidence type="ECO:0000256" key="1">
    <source>
        <dbReference type="ARBA" id="ARBA00008511"/>
    </source>
</evidence>